<dbReference type="AlphaFoldDB" id="Q8SA86"/>
<gene>
    <name evidence="4" type="primary">Z195D10.18</name>
</gene>
<sequence length="918" mass="103639">MARVRSTARVEREGDETEASETVPISEAMQRSGLVTSEKAPIDDVEQTIAEAEGEDAEETDPEDDYHLATPSKPSHLDFGKSTVSKADLSKMVKSGYFTENQKKLLRFGGEETTPKPEKDEIVIFKSFLKAGLRFPLHGIIAEILKNFGIYFHQLTPNAIVRLNVYIWALRSQAVEPFADSFCRVHELHYQTKARKDGLHENFGCYNFAYRKTTKYPVISYRSKWAAGWKSEWFYVKVDDDKEKLVQSPLELTFGETRPQCHMLPEGPTQKAMYEFKIIAENISTRDLVQEFLAFKVFPSVKEWEMPKLEGEKKKGELVRLPYYFKFKKYFKTPCQEWLDTIEVMCNEILGNYSKKEDQLMTAAFGTRPKQRLNRVLDALGFEYPDYENLNKGAGGQKRKRGTEALDEGEKEPIKKKIPKKRKTSSPKQQISEAEETPASPSAAVVEEILKVMTESLPAKLSPLDPQLTKFFKKDKEPEKSRKTIKAKKQRIITVTEVIDKTPPRASAQKTRAAAEGADIEIAPSEAATAEVASAEDLNLESTIEHIDQMLLDMAAEEAATVAEETVTAASKKRKEIADEASENEAFAFQNLVGEHLTKAEIEELKEYAQSCGYKPGALLFGGVDDEKLECIRDQTGAKVISTLSKSIGFPKLETDISRYRRQHVVGSLFYSNFKSMLLSKALQMQQDLEDKKHEIIIGNLENKIKEQSDAFEKKNFELQAAEGLLAEAEAKISELNSKLLRQSEQFEREKQDLNAKLEAEAQQNSDLRKLLTNLQEKCLEFSNKCIQRLRKIFYSVGASSEKFTPSAEDLPKTFEHIEGEIDELDEVIAGHGDFCAWVASRGTAAAFMKAGCDHGKIVNRPNFTLSPSILDDIPDLARSISNRFVKMIWTKGGREKAGDEARSHLDPDDKAEADDQK</sequence>
<evidence type="ECO:0000256" key="1">
    <source>
        <dbReference type="SAM" id="Coils"/>
    </source>
</evidence>
<feature type="compositionally biased region" description="Basic residues" evidence="2">
    <location>
        <begin position="414"/>
        <end position="425"/>
    </location>
</feature>
<evidence type="ECO:0000313" key="4">
    <source>
        <dbReference type="EMBL" id="AAL76006.1"/>
    </source>
</evidence>
<feature type="coiled-coil region" evidence="1">
    <location>
        <begin position="712"/>
        <end position="785"/>
    </location>
</feature>
<reference evidence="4" key="4">
    <citation type="journal article" date="2004" name="Genome Res.">
        <title>Gene loss and movement in the maize genome.</title>
        <authorList>
            <person name="Lai J."/>
            <person name="Ma J."/>
            <person name="Swigonova Z."/>
            <person name="Ramakrishna W."/>
            <person name="Linton E."/>
            <person name="Llaca V."/>
            <person name="Tanyolac B."/>
            <person name="Park Y.J."/>
            <person name="Jeong O.Y."/>
            <person name="Bennetzen J.L."/>
            <person name="Messing J."/>
        </authorList>
    </citation>
    <scope>NUCLEOTIDE SEQUENCE</scope>
</reference>
<evidence type="ECO:0000256" key="2">
    <source>
        <dbReference type="SAM" id="MobiDB-lite"/>
    </source>
</evidence>
<feature type="region of interest" description="Disordered" evidence="2">
    <location>
        <begin position="391"/>
        <end position="442"/>
    </location>
</feature>
<organism evidence="4">
    <name type="scientific">Zea mays</name>
    <name type="common">Maize</name>
    <dbReference type="NCBI Taxonomy" id="4577"/>
    <lineage>
        <taxon>Eukaryota</taxon>
        <taxon>Viridiplantae</taxon>
        <taxon>Streptophyta</taxon>
        <taxon>Embryophyta</taxon>
        <taxon>Tracheophyta</taxon>
        <taxon>Spermatophyta</taxon>
        <taxon>Magnoliopsida</taxon>
        <taxon>Liliopsida</taxon>
        <taxon>Poales</taxon>
        <taxon>Poaceae</taxon>
        <taxon>PACMAD clade</taxon>
        <taxon>Panicoideae</taxon>
        <taxon>Andropogonodae</taxon>
        <taxon>Andropogoneae</taxon>
        <taxon>Tripsacinae</taxon>
        <taxon>Zea</taxon>
    </lineage>
</organism>
<protein>
    <submittedName>
        <fullName evidence="4">Putative retrotransposon protein</fullName>
    </submittedName>
</protein>
<feature type="compositionally biased region" description="Acidic residues" evidence="2">
    <location>
        <begin position="52"/>
        <end position="64"/>
    </location>
</feature>
<name>Q8SA86_MAIZE</name>
<dbReference type="Pfam" id="PF04195">
    <property type="entry name" value="Transposase_28"/>
    <property type="match status" value="1"/>
</dbReference>
<dbReference type="PANTHER" id="PTHR33026">
    <property type="entry name" value="OS06G0360600 PROTEIN"/>
    <property type="match status" value="1"/>
</dbReference>
<evidence type="ECO:0000259" key="3">
    <source>
        <dbReference type="Pfam" id="PF04195"/>
    </source>
</evidence>
<reference evidence="4" key="3">
    <citation type="submission" date="2002-01" db="EMBL/GenBank/DDBJ databases">
        <authorList>
            <person name="Llaca V."/>
            <person name="Linton E.W."/>
            <person name="Young S."/>
            <person name="Kovchok S."/>
            <person name="Messing J."/>
        </authorList>
    </citation>
    <scope>NUCLEOTIDE SEQUENCE</scope>
</reference>
<accession>Q8SA86</accession>
<keyword evidence="1" id="KW-0175">Coiled coil</keyword>
<dbReference type="ExpressionAtlas" id="Q8SA86">
    <property type="expression patterns" value="baseline and differential"/>
</dbReference>
<proteinExistence type="predicted"/>
<feature type="region of interest" description="Disordered" evidence="2">
    <location>
        <begin position="1"/>
        <end position="80"/>
    </location>
</feature>
<reference evidence="4" key="1">
    <citation type="submission" date="2002-01" db="EMBL/GenBank/DDBJ databases">
        <authorList>
            <person name="Doebley J."/>
        </authorList>
    </citation>
    <scope>NUCLEOTIDE SEQUENCE</scope>
</reference>
<dbReference type="InterPro" id="IPR007321">
    <property type="entry name" value="Transposase_28"/>
</dbReference>
<feature type="region of interest" description="Disordered" evidence="2">
    <location>
        <begin position="894"/>
        <end position="918"/>
    </location>
</feature>
<feature type="domain" description="Transposase (putative) gypsy type" evidence="3">
    <location>
        <begin position="123"/>
        <end position="188"/>
    </location>
</feature>
<reference evidence="4" key="2">
    <citation type="submission" date="2002-01" db="EMBL/GenBank/DDBJ databases">
        <authorList>
            <person name="Ramakrishna W."/>
            <person name="Emberton J."/>
            <person name="SanMiguel P."/>
            <person name="Bennetzen J."/>
        </authorList>
    </citation>
    <scope>NUCLEOTIDE SEQUENCE</scope>
</reference>
<dbReference type="EMBL" id="AF466646">
    <property type="protein sequence ID" value="AAL76006.1"/>
    <property type="molecule type" value="Genomic_DNA"/>
</dbReference>
<dbReference type="PANTHER" id="PTHR33026:SF7">
    <property type="entry name" value="OS03G0100275 PROTEIN"/>
    <property type="match status" value="1"/>
</dbReference>